<dbReference type="EMBL" id="JAULSO010000002">
    <property type="protein sequence ID" value="KAK3689567.1"/>
    <property type="molecule type" value="Genomic_DNA"/>
</dbReference>
<evidence type="ECO:0000256" key="1">
    <source>
        <dbReference type="ARBA" id="ARBA00004141"/>
    </source>
</evidence>
<comment type="pathway">
    <text evidence="2">Secondary metabolite biosynthesis.</text>
</comment>
<feature type="transmembrane region" description="Helical" evidence="7">
    <location>
        <begin position="177"/>
        <end position="197"/>
    </location>
</feature>
<dbReference type="Proteomes" id="UP001270362">
    <property type="component" value="Unassembled WGS sequence"/>
</dbReference>
<dbReference type="InterPro" id="IPR039020">
    <property type="entry name" value="PaxB-like"/>
</dbReference>
<name>A0AAE1CDG2_9PEZI</name>
<comment type="similarity">
    <text evidence="3">Belongs to the paxB family.</text>
</comment>
<feature type="transmembrane region" description="Helical" evidence="7">
    <location>
        <begin position="209"/>
        <end position="231"/>
    </location>
</feature>
<reference evidence="8" key="1">
    <citation type="journal article" date="2023" name="Mol. Phylogenet. Evol.">
        <title>Genome-scale phylogeny and comparative genomics of the fungal order Sordariales.</title>
        <authorList>
            <person name="Hensen N."/>
            <person name="Bonometti L."/>
            <person name="Westerberg I."/>
            <person name="Brannstrom I.O."/>
            <person name="Guillou S."/>
            <person name="Cros-Aarteil S."/>
            <person name="Calhoun S."/>
            <person name="Haridas S."/>
            <person name="Kuo A."/>
            <person name="Mondo S."/>
            <person name="Pangilinan J."/>
            <person name="Riley R."/>
            <person name="LaButti K."/>
            <person name="Andreopoulos B."/>
            <person name="Lipzen A."/>
            <person name="Chen C."/>
            <person name="Yan M."/>
            <person name="Daum C."/>
            <person name="Ng V."/>
            <person name="Clum A."/>
            <person name="Steindorff A."/>
            <person name="Ohm R.A."/>
            <person name="Martin F."/>
            <person name="Silar P."/>
            <person name="Natvig D.O."/>
            <person name="Lalanne C."/>
            <person name="Gautier V."/>
            <person name="Ament-Velasquez S.L."/>
            <person name="Kruys A."/>
            <person name="Hutchinson M.I."/>
            <person name="Powell A.J."/>
            <person name="Barry K."/>
            <person name="Miller A.N."/>
            <person name="Grigoriev I.V."/>
            <person name="Debuchy R."/>
            <person name="Gladieux P."/>
            <person name="Hiltunen Thoren M."/>
            <person name="Johannesson H."/>
        </authorList>
    </citation>
    <scope>NUCLEOTIDE SEQUENCE</scope>
    <source>
        <strain evidence="8">CBS 314.62</strain>
    </source>
</reference>
<evidence type="ECO:0000256" key="5">
    <source>
        <dbReference type="ARBA" id="ARBA00022989"/>
    </source>
</evidence>
<dbReference type="Pfam" id="PF25129">
    <property type="entry name" value="Pyr4-TMTC"/>
    <property type="match status" value="1"/>
</dbReference>
<feature type="transmembrane region" description="Helical" evidence="7">
    <location>
        <begin position="110"/>
        <end position="133"/>
    </location>
</feature>
<dbReference type="GO" id="GO:0016020">
    <property type="term" value="C:membrane"/>
    <property type="evidence" value="ECO:0007669"/>
    <property type="project" value="UniProtKB-SubCell"/>
</dbReference>
<comment type="caution">
    <text evidence="8">The sequence shown here is derived from an EMBL/GenBank/DDBJ whole genome shotgun (WGS) entry which is preliminary data.</text>
</comment>
<feature type="transmembrane region" description="Helical" evidence="7">
    <location>
        <begin position="80"/>
        <end position="98"/>
    </location>
</feature>
<comment type="subcellular location">
    <subcellularLocation>
        <location evidence="1">Membrane</location>
        <topology evidence="1">Multi-pass membrane protein</topology>
    </subcellularLocation>
</comment>
<gene>
    <name evidence="8" type="ORF">B0T22DRAFT_490981</name>
</gene>
<proteinExistence type="inferred from homology"/>
<sequence length="243" mass="27589">MGFHLPLSPIDAVNQPPLHFLYVQDGAILLMGTLWTIAYVLYIKQGFKDKSYGMPIVALCANIGWELIYGVFFPPSVAEMLMFVPWFFIDLVVVYTTIKFGPEQWKQSPLVANNLKTILGFGTVISFLLHLALIKTCASPDDAGFWSGFSCQILLGFSSVAHLLSRDNTSGHSWSIWWCRRIGSFAATVLFTWRYWFYPLDYPLVATPMAIFIFASAELADIMYAVVYWNIEKRELARKAKTL</sequence>
<keyword evidence="6 7" id="KW-0472">Membrane</keyword>
<evidence type="ECO:0000256" key="6">
    <source>
        <dbReference type="ARBA" id="ARBA00023136"/>
    </source>
</evidence>
<evidence type="ECO:0000313" key="9">
    <source>
        <dbReference type="Proteomes" id="UP001270362"/>
    </source>
</evidence>
<dbReference type="AlphaFoldDB" id="A0AAE1CDG2"/>
<evidence type="ECO:0000256" key="2">
    <source>
        <dbReference type="ARBA" id="ARBA00005179"/>
    </source>
</evidence>
<evidence type="ECO:0000313" key="8">
    <source>
        <dbReference type="EMBL" id="KAK3689567.1"/>
    </source>
</evidence>
<evidence type="ECO:0000256" key="4">
    <source>
        <dbReference type="ARBA" id="ARBA00022692"/>
    </source>
</evidence>
<protein>
    <recommendedName>
        <fullName evidence="10">Terpene cyclase</fullName>
    </recommendedName>
</protein>
<reference evidence="8" key="2">
    <citation type="submission" date="2023-06" db="EMBL/GenBank/DDBJ databases">
        <authorList>
            <consortium name="Lawrence Berkeley National Laboratory"/>
            <person name="Haridas S."/>
            <person name="Hensen N."/>
            <person name="Bonometti L."/>
            <person name="Westerberg I."/>
            <person name="Brannstrom I.O."/>
            <person name="Guillou S."/>
            <person name="Cros-Aarteil S."/>
            <person name="Calhoun S."/>
            <person name="Kuo A."/>
            <person name="Mondo S."/>
            <person name="Pangilinan J."/>
            <person name="Riley R."/>
            <person name="Labutti K."/>
            <person name="Andreopoulos B."/>
            <person name="Lipzen A."/>
            <person name="Chen C."/>
            <person name="Yanf M."/>
            <person name="Daum C."/>
            <person name="Ng V."/>
            <person name="Clum A."/>
            <person name="Steindorff A."/>
            <person name="Ohm R."/>
            <person name="Martin F."/>
            <person name="Silar P."/>
            <person name="Natvig D."/>
            <person name="Lalanne C."/>
            <person name="Gautier V."/>
            <person name="Ament-Velasquez S.L."/>
            <person name="Kruys A."/>
            <person name="Hutchinson M.I."/>
            <person name="Powell A.J."/>
            <person name="Barry K."/>
            <person name="Miller A.N."/>
            <person name="Grigoriev I.V."/>
            <person name="Debuchy R."/>
            <person name="Gladieux P."/>
            <person name="Thoren M.H."/>
            <person name="Johannesson H."/>
        </authorList>
    </citation>
    <scope>NUCLEOTIDE SEQUENCE</scope>
    <source>
        <strain evidence="8">CBS 314.62</strain>
    </source>
</reference>
<keyword evidence="4 7" id="KW-0812">Transmembrane</keyword>
<evidence type="ECO:0000256" key="3">
    <source>
        <dbReference type="ARBA" id="ARBA00006757"/>
    </source>
</evidence>
<dbReference type="PANTHER" id="PTHR42038">
    <property type="match status" value="1"/>
</dbReference>
<dbReference type="GO" id="GO:0016829">
    <property type="term" value="F:lyase activity"/>
    <property type="evidence" value="ECO:0007669"/>
    <property type="project" value="InterPro"/>
</dbReference>
<keyword evidence="5 7" id="KW-1133">Transmembrane helix</keyword>
<feature type="transmembrane region" description="Helical" evidence="7">
    <location>
        <begin position="54"/>
        <end position="74"/>
    </location>
</feature>
<dbReference type="PANTHER" id="PTHR42038:SF2">
    <property type="entry name" value="TERPENE CYCLASE AUSL"/>
    <property type="match status" value="1"/>
</dbReference>
<keyword evidence="9" id="KW-1185">Reference proteome</keyword>
<feature type="transmembrane region" description="Helical" evidence="7">
    <location>
        <begin position="145"/>
        <end position="165"/>
    </location>
</feature>
<organism evidence="8 9">
    <name type="scientific">Podospora appendiculata</name>
    <dbReference type="NCBI Taxonomy" id="314037"/>
    <lineage>
        <taxon>Eukaryota</taxon>
        <taxon>Fungi</taxon>
        <taxon>Dikarya</taxon>
        <taxon>Ascomycota</taxon>
        <taxon>Pezizomycotina</taxon>
        <taxon>Sordariomycetes</taxon>
        <taxon>Sordariomycetidae</taxon>
        <taxon>Sordariales</taxon>
        <taxon>Podosporaceae</taxon>
        <taxon>Podospora</taxon>
    </lineage>
</organism>
<evidence type="ECO:0008006" key="10">
    <source>
        <dbReference type="Google" id="ProtNLM"/>
    </source>
</evidence>
<accession>A0AAE1CDG2</accession>
<feature type="transmembrane region" description="Helical" evidence="7">
    <location>
        <begin position="20"/>
        <end position="42"/>
    </location>
</feature>
<evidence type="ECO:0000256" key="7">
    <source>
        <dbReference type="SAM" id="Phobius"/>
    </source>
</evidence>